<keyword evidence="5" id="KW-0472">Membrane</keyword>
<dbReference type="VEuPathDB" id="FungiDB:AFLA_004866"/>
<dbReference type="Proteomes" id="UP000596276">
    <property type="component" value="Chromosome 5"/>
</dbReference>
<organism evidence="7 8">
    <name type="scientific">Aspergillus flavus (strain ATCC 200026 / FGSC A1120 / IAM 13836 / NRRL 3357 / JCM 12722 / SRRC 167)</name>
    <dbReference type="NCBI Taxonomy" id="332952"/>
    <lineage>
        <taxon>Eukaryota</taxon>
        <taxon>Fungi</taxon>
        <taxon>Dikarya</taxon>
        <taxon>Ascomycota</taxon>
        <taxon>Pezizomycotina</taxon>
        <taxon>Eurotiomycetes</taxon>
        <taxon>Eurotiomycetidae</taxon>
        <taxon>Eurotiales</taxon>
        <taxon>Aspergillaceae</taxon>
        <taxon>Aspergillus</taxon>
        <taxon>Aspergillus subgen. Circumdati</taxon>
    </lineage>
</organism>
<keyword evidence="4" id="KW-0325">Glycoprotein</keyword>
<evidence type="ECO:0000259" key="6">
    <source>
        <dbReference type="Pfam" id="PF00884"/>
    </source>
</evidence>
<feature type="transmembrane region" description="Helical" evidence="5">
    <location>
        <begin position="151"/>
        <end position="171"/>
    </location>
</feature>
<keyword evidence="3" id="KW-0378">Hydrolase</keyword>
<evidence type="ECO:0000256" key="3">
    <source>
        <dbReference type="ARBA" id="ARBA00022801"/>
    </source>
</evidence>
<dbReference type="Pfam" id="PF00884">
    <property type="entry name" value="Sulfatase"/>
    <property type="match status" value="1"/>
</dbReference>
<evidence type="ECO:0000256" key="4">
    <source>
        <dbReference type="ARBA" id="ARBA00023180"/>
    </source>
</evidence>
<dbReference type="GO" id="GO:0008449">
    <property type="term" value="F:N-acetylglucosamine-6-sulfatase activity"/>
    <property type="evidence" value="ECO:0007669"/>
    <property type="project" value="TreeGrafter"/>
</dbReference>
<evidence type="ECO:0000313" key="7">
    <source>
        <dbReference type="EMBL" id="QRD83972.1"/>
    </source>
</evidence>
<dbReference type="PANTHER" id="PTHR43108">
    <property type="entry name" value="N-ACETYLGLUCOSAMINE-6-SULFATASE FAMILY MEMBER"/>
    <property type="match status" value="1"/>
</dbReference>
<feature type="transmembrane region" description="Helical" evidence="5">
    <location>
        <begin position="12"/>
        <end position="32"/>
    </location>
</feature>
<evidence type="ECO:0000256" key="2">
    <source>
        <dbReference type="ARBA" id="ARBA00022729"/>
    </source>
</evidence>
<dbReference type="InterPro" id="IPR000917">
    <property type="entry name" value="Sulfatase_N"/>
</dbReference>
<keyword evidence="5" id="KW-0812">Transmembrane</keyword>
<dbReference type="Gene3D" id="3.40.720.10">
    <property type="entry name" value="Alkaline Phosphatase, subunit A"/>
    <property type="match status" value="1"/>
</dbReference>
<evidence type="ECO:0000256" key="1">
    <source>
        <dbReference type="ARBA" id="ARBA00008779"/>
    </source>
</evidence>
<proteinExistence type="inferred from homology"/>
<dbReference type="GO" id="GO:0005539">
    <property type="term" value="F:glycosaminoglycan binding"/>
    <property type="evidence" value="ECO:0007669"/>
    <property type="project" value="TreeGrafter"/>
</dbReference>
<evidence type="ECO:0000313" key="8">
    <source>
        <dbReference type="Proteomes" id="UP000596276"/>
    </source>
</evidence>
<reference evidence="8" key="1">
    <citation type="journal article" date="2021" name="G3 (Bethesda)">
        <title>Chromosome assembled and annotated genome sequence of Aspergillus flavus NRRL 3357.</title>
        <authorList>
            <person name="Skerker J.M."/>
            <person name="Pianalto K.M."/>
            <person name="Mondo S.J."/>
            <person name="Yang K."/>
            <person name="Arkin A.P."/>
            <person name="Keller N.P."/>
            <person name="Grigoriev I.V."/>
            <person name="Louise Glass N.L."/>
        </authorList>
    </citation>
    <scope>NUCLEOTIDE SEQUENCE [LARGE SCALE GENOMIC DNA]</scope>
    <source>
        <strain evidence="8">ATCC 200026 / FGSC A1120 / IAM 13836 / NRRL 3357 / JCM 12722 / SRRC 167</strain>
    </source>
</reference>
<accession>A0A7U2MHR5</accession>
<dbReference type="InterPro" id="IPR024607">
    <property type="entry name" value="Sulfatase_CS"/>
</dbReference>
<keyword evidence="2" id="KW-0732">Signal</keyword>
<gene>
    <name evidence="7" type="ORF">F9C07_2258758</name>
</gene>
<sequence>MALWTMIDSRPTLSRSTTLVTLTTLALWLLHLPKKRLNLAYRRRDADPPLYHCLSSSIIGLKISQLTAFPVTINYTPYISRQNVDLFYPSALIVPVSQDFLRETLSAFLLILTMQSCGVIAQDALLRGVCFAEVVREGAGKDINMVSISELFKSVLVSVTMKVMFGIWLLWGLATAAKQPNILFILTDDQGKLIGGLDHMPKLQENLIQKGATYPKHYCSVALCCPSRANLWTGRMPHNTNITDVGLPYGGYPKVVSAGWNDNYLPIWMQEAGYDTYYVGKLWNSHTEENYNNPYAKGFNGSDFLLDPWTYRYYNAKMTRNGETPVSYAGQYSTDVIKNKSLGFLDEALANPDRPWMLTIAPNAPHSNGSQDAVTGATWFGEPEYAPRHAQLFKDYKIPRDESFNKIIDGAVGWVADLPTLTEEEINYIDEFQRCRLRALQAVDEMIGELFEKLDKAGVLNNTYIFFSTDNGYHIGQHAMQPGKNCGYETDINIPLFIRGPGIPQNQTIDVVTSHTDLAPTFLSIAGTTRDGLDGKKIPTTIDAGNADNKSEHVAIEYWGIAVPEGIYGYKSDNDSQPGNSYKNNTYKGLRLVSDDYSLYYSVWCTNDKEFYNLKDDPLQTTNLASNISAHQSYTIANRHLGQIIPRLDALMMVLKSCNGDSCREPWRQLHPKGYVNNLADALDSGFDEFYANQPKVSFSECSLGYHIYAEGPQEFNIYGSGSTAKRSEGEYVSVKRWGFFDGWL</sequence>
<dbReference type="EMBL" id="CP044621">
    <property type="protein sequence ID" value="QRD83972.1"/>
    <property type="molecule type" value="Genomic_DNA"/>
</dbReference>
<name>A0A7U2MHR5_ASPFN</name>
<evidence type="ECO:0000256" key="5">
    <source>
        <dbReference type="SAM" id="Phobius"/>
    </source>
</evidence>
<dbReference type="VEuPathDB" id="FungiDB:F9C07_2258758"/>
<comment type="similarity">
    <text evidence="1">Belongs to the sulfatase family.</text>
</comment>
<dbReference type="PROSITE" id="PS00523">
    <property type="entry name" value="SULFATASE_1"/>
    <property type="match status" value="1"/>
</dbReference>
<dbReference type="CDD" id="cd16147">
    <property type="entry name" value="G6S"/>
    <property type="match status" value="1"/>
</dbReference>
<feature type="domain" description="Sulfatase N-terminal" evidence="6">
    <location>
        <begin position="180"/>
        <end position="527"/>
    </location>
</feature>
<dbReference type="AlphaFoldDB" id="A0A7U2MHR5"/>
<keyword evidence="8" id="KW-1185">Reference proteome</keyword>
<dbReference type="PANTHER" id="PTHR43108:SF8">
    <property type="entry name" value="SD21168P"/>
    <property type="match status" value="1"/>
</dbReference>
<dbReference type="SUPFAM" id="SSF53649">
    <property type="entry name" value="Alkaline phosphatase-like"/>
    <property type="match status" value="1"/>
</dbReference>
<dbReference type="InterPro" id="IPR017850">
    <property type="entry name" value="Alkaline_phosphatase_core_sf"/>
</dbReference>
<protein>
    <submittedName>
        <fullName evidence="7">Arylsulfatase</fullName>
    </submittedName>
</protein>
<keyword evidence="5" id="KW-1133">Transmembrane helix</keyword>